<evidence type="ECO:0000313" key="1">
    <source>
        <dbReference type="EMBL" id="GAG89479.1"/>
    </source>
</evidence>
<dbReference type="EMBL" id="BART01011909">
    <property type="protein sequence ID" value="GAG89479.1"/>
    <property type="molecule type" value="Genomic_DNA"/>
</dbReference>
<reference evidence="1" key="1">
    <citation type="journal article" date="2014" name="Front. Microbiol.">
        <title>High frequency of phylogenetically diverse reductive dehalogenase-homologous genes in deep subseafloor sedimentary metagenomes.</title>
        <authorList>
            <person name="Kawai M."/>
            <person name="Futagami T."/>
            <person name="Toyoda A."/>
            <person name="Takaki Y."/>
            <person name="Nishi S."/>
            <person name="Hori S."/>
            <person name="Arai W."/>
            <person name="Tsubouchi T."/>
            <person name="Morono Y."/>
            <person name="Uchiyama I."/>
            <person name="Ito T."/>
            <person name="Fujiyama A."/>
            <person name="Inagaki F."/>
            <person name="Takami H."/>
        </authorList>
    </citation>
    <scope>NUCLEOTIDE SEQUENCE</scope>
    <source>
        <strain evidence="1">Expedition CK06-06</strain>
    </source>
</reference>
<organism evidence="1">
    <name type="scientific">marine sediment metagenome</name>
    <dbReference type="NCBI Taxonomy" id="412755"/>
    <lineage>
        <taxon>unclassified sequences</taxon>
        <taxon>metagenomes</taxon>
        <taxon>ecological metagenomes</taxon>
    </lineage>
</organism>
<accession>X1B192</accession>
<comment type="caution">
    <text evidence="1">The sequence shown here is derived from an EMBL/GenBank/DDBJ whole genome shotgun (WGS) entry which is preliminary data.</text>
</comment>
<dbReference type="AlphaFoldDB" id="X1B192"/>
<sequence length="36" mass="3829">INLAISSTNSVAVGASYIPITGFRIIDAFIINALRH</sequence>
<feature type="non-terminal residue" evidence="1">
    <location>
        <position position="1"/>
    </location>
</feature>
<proteinExistence type="predicted"/>
<protein>
    <submittedName>
        <fullName evidence="1">Uncharacterized protein</fullName>
    </submittedName>
</protein>
<gene>
    <name evidence="1" type="ORF">S01H4_25122</name>
</gene>
<name>X1B192_9ZZZZ</name>